<organism evidence="1 2">
    <name type="scientific">Ferroacidibacillus organovorans</name>
    <dbReference type="NCBI Taxonomy" id="1765683"/>
    <lineage>
        <taxon>Bacteria</taxon>
        <taxon>Bacillati</taxon>
        <taxon>Bacillota</taxon>
        <taxon>Bacilli</taxon>
        <taxon>Bacillales</taxon>
        <taxon>Alicyclobacillaceae</taxon>
        <taxon>Ferroacidibacillus</taxon>
    </lineage>
</organism>
<dbReference type="AlphaFoldDB" id="A0A101XT79"/>
<accession>A0A101XT79</accession>
<evidence type="ECO:0000313" key="2">
    <source>
        <dbReference type="Proteomes" id="UP000053557"/>
    </source>
</evidence>
<gene>
    <name evidence="1" type="ORF">ATW55_12680</name>
</gene>
<protein>
    <submittedName>
        <fullName evidence="1">Uncharacterized protein</fullName>
    </submittedName>
</protein>
<dbReference type="OrthoDB" id="2382278at2"/>
<dbReference type="RefSeq" id="WP_067711733.1">
    <property type="nucleotide sequence ID" value="NZ_LPVJ01000006.1"/>
</dbReference>
<proteinExistence type="predicted"/>
<reference evidence="1 2" key="1">
    <citation type="submission" date="2015-12" db="EMBL/GenBank/DDBJ databases">
        <title>Draft genome sequence of Acidibacillus ferrooxidans ITV001, isolated from a chalcopyrite acid mine drainage site in Brazil.</title>
        <authorList>
            <person name="Dall'Agnol H."/>
            <person name="Nancucheo I."/>
            <person name="Johnson B."/>
            <person name="Oliveira R."/>
            <person name="Leite L."/>
            <person name="Pylro V."/>
            <person name="Nunes G.L."/>
            <person name="Tzotzos G."/>
            <person name="Fernandes G.R."/>
            <person name="Dutra J."/>
            <person name="Orellana S.C."/>
            <person name="Oliveira G."/>
        </authorList>
    </citation>
    <scope>NUCLEOTIDE SEQUENCE [LARGE SCALE GENOMIC DNA]</scope>
    <source>
        <strain evidence="2">ITV01</strain>
    </source>
</reference>
<dbReference type="EMBL" id="LPVJ01000006">
    <property type="protein sequence ID" value="KUO97157.1"/>
    <property type="molecule type" value="Genomic_DNA"/>
</dbReference>
<dbReference type="Proteomes" id="UP000053557">
    <property type="component" value="Unassembled WGS sequence"/>
</dbReference>
<name>A0A101XT79_9BACL</name>
<sequence>MRLRIALDERMKRDKEIQVKGIPFVVDPFTAALLREPITVYYDDVEDSFRVGFTGYEGELC</sequence>
<comment type="caution">
    <text evidence="1">The sequence shown here is derived from an EMBL/GenBank/DDBJ whole genome shotgun (WGS) entry which is preliminary data.</text>
</comment>
<keyword evidence="2" id="KW-1185">Reference proteome</keyword>
<evidence type="ECO:0000313" key="1">
    <source>
        <dbReference type="EMBL" id="KUO97157.1"/>
    </source>
</evidence>